<keyword evidence="1" id="KW-0812">Transmembrane</keyword>
<dbReference type="Proteomes" id="UP000439903">
    <property type="component" value="Unassembled WGS sequence"/>
</dbReference>
<evidence type="ECO:0000313" key="2">
    <source>
        <dbReference type="EMBL" id="KAF0548436.1"/>
    </source>
</evidence>
<feature type="transmembrane region" description="Helical" evidence="1">
    <location>
        <begin position="907"/>
        <end position="925"/>
    </location>
</feature>
<dbReference type="AlphaFoldDB" id="A0A8H4B029"/>
<feature type="transmembrane region" description="Helical" evidence="1">
    <location>
        <begin position="837"/>
        <end position="854"/>
    </location>
</feature>
<keyword evidence="1" id="KW-1133">Transmembrane helix</keyword>
<feature type="transmembrane region" description="Helical" evidence="1">
    <location>
        <begin position="796"/>
        <end position="817"/>
    </location>
</feature>
<keyword evidence="3" id="KW-1185">Reference proteome</keyword>
<organism evidence="2 3">
    <name type="scientific">Gigaspora margarita</name>
    <dbReference type="NCBI Taxonomy" id="4874"/>
    <lineage>
        <taxon>Eukaryota</taxon>
        <taxon>Fungi</taxon>
        <taxon>Fungi incertae sedis</taxon>
        <taxon>Mucoromycota</taxon>
        <taxon>Glomeromycotina</taxon>
        <taxon>Glomeromycetes</taxon>
        <taxon>Diversisporales</taxon>
        <taxon>Gigasporaceae</taxon>
        <taxon>Gigaspora</taxon>
    </lineage>
</organism>
<comment type="caution">
    <text evidence="2">The sequence shown here is derived from an EMBL/GenBank/DDBJ whole genome shotgun (WGS) entry which is preliminary data.</text>
</comment>
<feature type="transmembrane region" description="Helical" evidence="1">
    <location>
        <begin position="766"/>
        <end position="784"/>
    </location>
</feature>
<proteinExistence type="predicted"/>
<dbReference type="EMBL" id="WTPW01000096">
    <property type="protein sequence ID" value="KAF0548436.1"/>
    <property type="molecule type" value="Genomic_DNA"/>
</dbReference>
<evidence type="ECO:0000256" key="1">
    <source>
        <dbReference type="SAM" id="Phobius"/>
    </source>
</evidence>
<keyword evidence="1" id="KW-0472">Membrane</keyword>
<feature type="transmembrane region" description="Helical" evidence="1">
    <location>
        <begin position="6"/>
        <end position="25"/>
    </location>
</feature>
<accession>A0A8H4B029</accession>
<evidence type="ECO:0000313" key="3">
    <source>
        <dbReference type="Proteomes" id="UP000439903"/>
    </source>
</evidence>
<gene>
    <name evidence="2" type="ORF">F8M41_025944</name>
</gene>
<name>A0A8H4B029_GIGMA</name>
<dbReference type="OrthoDB" id="2420894at2759"/>
<feature type="transmembrane region" description="Helical" evidence="1">
    <location>
        <begin position="739"/>
        <end position="760"/>
    </location>
</feature>
<sequence length="967" mass="108681">MKTLSYNGIFIFIASFLFAVFPTGLTQNTIKYSELTYTETSSQPNLTGEQPLTLGISHYQDSADTAVIRIGRVNYYNNATKNYCFEQRLLLRVIQENGTVIEINFDNIEEIQDINYCYVNNNNNAKNPISIYPLFDQYILISYVHAADTSDNTTFMDRGMILDWNGRIISKIDFGPSHLVPGTNAWIPNEFIVNNITPKKGFLRLSVANGTNDFEWRQYAYNGNGSFSLLQSDRGHNVDFTSFQITVLATLSGGYAIVYANTTSRSTTPNTLTDQFTANAGLYAIILDYNQTNTSQSIILHEMPTPNINIRFDSLHCSFDYVYVGHTCILAGMSINRTNINVTPTTNATTAVPVTTTSAPFYLKVRFLSVGSVLKLDPVFNITLDSVTNIRNLPLGGYALTSRTNYLQVINFTFDLYDENNQLFNDDFPIKPITSNLVGAFDILQNNTMIVALNETSLSWRLLSIDLPRLAPYVDGGYGNLYVNITYPQKGFNNLALNTEGISITFNYRISFSYSNAVLNIYQKINQTDILRQSIDSRTCSKCTASGNIITLDVFRCTFNDPGGHYYIQMDNNFVKSSEYGEPIPGIDSNKWTFQTDNRTLQIRKAEGDIPGRVRLTTNGTQYFHGLNSSEQQGFFTNLINELVMIIPTEQGRLKSNEHSQFDTSSSESKILISLSIIAAKSGDKKNATAIKDDLDLLILNKKYTNISTGAMTYYLDETYGFKSSASVAEFFELHKTKIIISSVAVFIFLSAFLIARWKSPESENFVIFQLGIAIFRIGTLIAFDFTDAKGIQSLFISSIIFLVVPVGFNLILAFYILFMEQDKKFVEWFARYGRTATSFALLASSSIDVLLILKSYLMKFELFNAPFSDRSLTLIFVGSCADVLLADIPQLVIQILYALYSVEIEIFLVLSLIASGLSVLSNLLSKLFFIRFKAYSPYLSTLYVHHTLESDGSYDRKPTDELNKDI</sequence>
<reference evidence="2 3" key="1">
    <citation type="journal article" date="2019" name="Environ. Microbiol.">
        <title>At the nexus of three kingdoms: the genome of the mycorrhizal fungus Gigaspora margarita provides insights into plant, endobacterial and fungal interactions.</title>
        <authorList>
            <person name="Venice F."/>
            <person name="Ghignone S."/>
            <person name="Salvioli di Fossalunga A."/>
            <person name="Amselem J."/>
            <person name="Novero M."/>
            <person name="Xianan X."/>
            <person name="Sedzielewska Toro K."/>
            <person name="Morin E."/>
            <person name="Lipzen A."/>
            <person name="Grigoriev I.V."/>
            <person name="Henrissat B."/>
            <person name="Martin F.M."/>
            <person name="Bonfante P."/>
        </authorList>
    </citation>
    <scope>NUCLEOTIDE SEQUENCE [LARGE SCALE GENOMIC DNA]</scope>
    <source>
        <strain evidence="2 3">BEG34</strain>
    </source>
</reference>
<protein>
    <submittedName>
        <fullName evidence="2">Uncharacterized protein</fullName>
    </submittedName>
</protein>